<dbReference type="EMBL" id="CM056811">
    <property type="protein sequence ID" value="KAJ8638340.1"/>
    <property type="molecule type" value="Genomic_DNA"/>
</dbReference>
<keyword evidence="2" id="KW-1185">Reference proteome</keyword>
<organism evidence="1 2">
    <name type="scientific">Persea americana</name>
    <name type="common">Avocado</name>
    <dbReference type="NCBI Taxonomy" id="3435"/>
    <lineage>
        <taxon>Eukaryota</taxon>
        <taxon>Viridiplantae</taxon>
        <taxon>Streptophyta</taxon>
        <taxon>Embryophyta</taxon>
        <taxon>Tracheophyta</taxon>
        <taxon>Spermatophyta</taxon>
        <taxon>Magnoliopsida</taxon>
        <taxon>Magnoliidae</taxon>
        <taxon>Laurales</taxon>
        <taxon>Lauraceae</taxon>
        <taxon>Persea</taxon>
    </lineage>
</organism>
<reference evidence="1 2" key="1">
    <citation type="journal article" date="2022" name="Hortic Res">
        <title>A haplotype resolved chromosomal level avocado genome allows analysis of novel avocado genes.</title>
        <authorList>
            <person name="Nath O."/>
            <person name="Fletcher S.J."/>
            <person name="Hayward A."/>
            <person name="Shaw L.M."/>
            <person name="Masouleh A.K."/>
            <person name="Furtado A."/>
            <person name="Henry R.J."/>
            <person name="Mitter N."/>
        </authorList>
    </citation>
    <scope>NUCLEOTIDE SEQUENCE [LARGE SCALE GENOMIC DNA]</scope>
    <source>
        <strain evidence="2">cv. Hass</strain>
    </source>
</reference>
<evidence type="ECO:0000313" key="1">
    <source>
        <dbReference type="EMBL" id="KAJ8638340.1"/>
    </source>
</evidence>
<proteinExistence type="predicted"/>
<sequence>MIVIDRHSVLISVNRTGLKMTLRSEIALKWMRSGTVVEPHIVGTVAEMALFFFVEFEKGTEDDTRLEPVLQRWALHLLVYFILVEVIDRKVLIIYFDW</sequence>
<gene>
    <name evidence="1" type="ORF">MRB53_012607</name>
</gene>
<protein>
    <submittedName>
        <fullName evidence="1">Uncharacterized protein</fullName>
    </submittedName>
</protein>
<accession>A0ACC2LY52</accession>
<dbReference type="Proteomes" id="UP001234297">
    <property type="component" value="Chromosome 3"/>
</dbReference>
<comment type="caution">
    <text evidence="1">The sequence shown here is derived from an EMBL/GenBank/DDBJ whole genome shotgun (WGS) entry which is preliminary data.</text>
</comment>
<evidence type="ECO:0000313" key="2">
    <source>
        <dbReference type="Proteomes" id="UP001234297"/>
    </source>
</evidence>
<name>A0ACC2LY52_PERAE</name>